<name>A0AA39MH35_ARMTA</name>
<dbReference type="Proteomes" id="UP001175211">
    <property type="component" value="Unassembled WGS sequence"/>
</dbReference>
<sequence>VDQSQQNTGTAREIANLCLKAHVTLSEHLQSVEITPTLLDSIRQFEADLNDFQNTVEEYEQKMLIDQTLYSKSYNDELQRLEKRVNSTLSLFQIKKLLSLEETSAKIYAYLQRIEQNTVVLMNRSEPAPKPEEPLVDIVRRSHLTLCKDIVRRPGYSFQRAEMHGKIVTIKVFTGSEAKSTWEASNELDLKVIHPNLPHLIGVSSSDERGALFSVYDLDIKCRLEDIILPRLMMMDSDDTLLKRMSDEVESACKHLKEQTCLFALFEEICFDIFYDTRDRFVVSLRLEESKALVSPAGDIKMSLE</sequence>
<accession>A0AA39MH35</accession>
<dbReference type="InterPro" id="IPR059179">
    <property type="entry name" value="MLKL-like_MCAfunc"/>
</dbReference>
<evidence type="ECO:0000313" key="1">
    <source>
        <dbReference type="EMBL" id="KAK0434042.1"/>
    </source>
</evidence>
<dbReference type="AlphaFoldDB" id="A0AA39MH35"/>
<keyword evidence="2" id="KW-1185">Reference proteome</keyword>
<dbReference type="RefSeq" id="XP_060321628.1">
    <property type="nucleotide sequence ID" value="XM_060478797.1"/>
</dbReference>
<dbReference type="GeneID" id="85362345"/>
<comment type="caution">
    <text evidence="1">The sequence shown here is derived from an EMBL/GenBank/DDBJ whole genome shotgun (WGS) entry which is preliminary data.</text>
</comment>
<feature type="non-terminal residue" evidence="1">
    <location>
        <position position="1"/>
    </location>
</feature>
<organism evidence="1 2">
    <name type="scientific">Armillaria tabescens</name>
    <name type="common">Ringless honey mushroom</name>
    <name type="synonym">Agaricus tabescens</name>
    <dbReference type="NCBI Taxonomy" id="1929756"/>
    <lineage>
        <taxon>Eukaryota</taxon>
        <taxon>Fungi</taxon>
        <taxon>Dikarya</taxon>
        <taxon>Basidiomycota</taxon>
        <taxon>Agaricomycotina</taxon>
        <taxon>Agaricomycetes</taxon>
        <taxon>Agaricomycetidae</taxon>
        <taxon>Agaricales</taxon>
        <taxon>Marasmiineae</taxon>
        <taxon>Physalacriaceae</taxon>
        <taxon>Desarmillaria</taxon>
    </lineage>
</organism>
<reference evidence="1" key="1">
    <citation type="submission" date="2023-06" db="EMBL/GenBank/DDBJ databases">
        <authorList>
            <consortium name="Lawrence Berkeley National Laboratory"/>
            <person name="Ahrendt S."/>
            <person name="Sahu N."/>
            <person name="Indic B."/>
            <person name="Wong-Bajracharya J."/>
            <person name="Merenyi Z."/>
            <person name="Ke H.-M."/>
            <person name="Monk M."/>
            <person name="Kocsube S."/>
            <person name="Drula E."/>
            <person name="Lipzen A."/>
            <person name="Balint B."/>
            <person name="Henrissat B."/>
            <person name="Andreopoulos B."/>
            <person name="Martin F.M."/>
            <person name="Harder C.B."/>
            <person name="Rigling D."/>
            <person name="Ford K.L."/>
            <person name="Foster G.D."/>
            <person name="Pangilinan J."/>
            <person name="Papanicolaou A."/>
            <person name="Barry K."/>
            <person name="LaButti K."/>
            <person name="Viragh M."/>
            <person name="Koriabine M."/>
            <person name="Yan M."/>
            <person name="Riley R."/>
            <person name="Champramary S."/>
            <person name="Plett K.L."/>
            <person name="Tsai I.J."/>
            <person name="Slot J."/>
            <person name="Sipos G."/>
            <person name="Plett J."/>
            <person name="Nagy L.G."/>
            <person name="Grigoriev I.V."/>
        </authorList>
    </citation>
    <scope>NUCLEOTIDE SEQUENCE</scope>
    <source>
        <strain evidence="1">CCBAS 213</strain>
    </source>
</reference>
<dbReference type="EMBL" id="JAUEPS010000199">
    <property type="protein sequence ID" value="KAK0434042.1"/>
    <property type="molecule type" value="Genomic_DNA"/>
</dbReference>
<evidence type="ECO:0000313" key="2">
    <source>
        <dbReference type="Proteomes" id="UP001175211"/>
    </source>
</evidence>
<dbReference type="CDD" id="cd21037">
    <property type="entry name" value="MLKL_NTD"/>
    <property type="match status" value="1"/>
</dbReference>
<proteinExistence type="predicted"/>
<gene>
    <name evidence="1" type="ORF">EV420DRAFT_1654198</name>
</gene>
<protein>
    <submittedName>
        <fullName evidence="1">Uncharacterized protein</fullName>
    </submittedName>
</protein>